<evidence type="ECO:0000256" key="1">
    <source>
        <dbReference type="SAM" id="MobiDB-lite"/>
    </source>
</evidence>
<accession>A0A5J4RM31</accession>
<proteinExistence type="predicted"/>
<feature type="region of interest" description="Disordered" evidence="1">
    <location>
        <begin position="1"/>
        <end position="44"/>
    </location>
</feature>
<feature type="non-terminal residue" evidence="2">
    <location>
        <position position="1"/>
    </location>
</feature>
<evidence type="ECO:0000313" key="2">
    <source>
        <dbReference type="EMBL" id="KAA6333871.1"/>
    </source>
</evidence>
<name>A0A5J4RM31_9EUKA</name>
<dbReference type="AlphaFoldDB" id="A0A5J4RM31"/>
<evidence type="ECO:0000313" key="3">
    <source>
        <dbReference type="Proteomes" id="UP000324800"/>
    </source>
</evidence>
<sequence>EDEDDQDQVGEESEDVSESIPVKRNRANFPRVDKEEEDDDDEDS</sequence>
<feature type="compositionally biased region" description="Acidic residues" evidence="1">
    <location>
        <begin position="35"/>
        <end position="44"/>
    </location>
</feature>
<organism evidence="2 3">
    <name type="scientific">Streblomastix strix</name>
    <dbReference type="NCBI Taxonomy" id="222440"/>
    <lineage>
        <taxon>Eukaryota</taxon>
        <taxon>Metamonada</taxon>
        <taxon>Preaxostyla</taxon>
        <taxon>Oxymonadida</taxon>
        <taxon>Streblomastigidae</taxon>
        <taxon>Streblomastix</taxon>
    </lineage>
</organism>
<protein>
    <submittedName>
        <fullName evidence="2">Uncharacterized protein</fullName>
    </submittedName>
</protein>
<feature type="compositionally biased region" description="Acidic residues" evidence="1">
    <location>
        <begin position="1"/>
        <end position="17"/>
    </location>
</feature>
<dbReference type="EMBL" id="SNRW01042098">
    <property type="protein sequence ID" value="KAA6333871.1"/>
    <property type="molecule type" value="Genomic_DNA"/>
</dbReference>
<dbReference type="Proteomes" id="UP000324800">
    <property type="component" value="Unassembled WGS sequence"/>
</dbReference>
<reference evidence="2 3" key="1">
    <citation type="submission" date="2019-03" db="EMBL/GenBank/DDBJ databases">
        <title>Single cell metagenomics reveals metabolic interactions within the superorganism composed of flagellate Streblomastix strix and complex community of Bacteroidetes bacteria on its surface.</title>
        <authorList>
            <person name="Treitli S.C."/>
            <person name="Kolisko M."/>
            <person name="Husnik F."/>
            <person name="Keeling P."/>
            <person name="Hampl V."/>
        </authorList>
    </citation>
    <scope>NUCLEOTIDE SEQUENCE [LARGE SCALE GENOMIC DNA]</scope>
    <source>
        <strain evidence="2">ST1C</strain>
    </source>
</reference>
<comment type="caution">
    <text evidence="2">The sequence shown here is derived from an EMBL/GenBank/DDBJ whole genome shotgun (WGS) entry which is preliminary data.</text>
</comment>
<gene>
    <name evidence="2" type="ORF">EZS28_053118</name>
</gene>